<dbReference type="InterPro" id="IPR036236">
    <property type="entry name" value="Znf_C2H2_sf"/>
</dbReference>
<evidence type="ECO:0000256" key="1">
    <source>
        <dbReference type="PROSITE-ProRule" id="PRU00042"/>
    </source>
</evidence>
<dbReference type="PROSITE" id="PS50157">
    <property type="entry name" value="ZINC_FINGER_C2H2_2"/>
    <property type="match status" value="1"/>
</dbReference>
<dbReference type="PANTHER" id="PTHR33936">
    <property type="entry name" value="PROTEIN CBG17840"/>
    <property type="match status" value="1"/>
</dbReference>
<protein>
    <recommendedName>
        <fullName evidence="2">C2H2-type domain-containing protein</fullName>
    </recommendedName>
</protein>
<dbReference type="EMBL" id="BMAW01129194">
    <property type="protein sequence ID" value="GFU29342.1"/>
    <property type="molecule type" value="Genomic_DNA"/>
</dbReference>
<evidence type="ECO:0000313" key="3">
    <source>
        <dbReference type="EMBL" id="GFU29342.1"/>
    </source>
</evidence>
<name>A0A8X6UG43_NEPPI</name>
<dbReference type="AlphaFoldDB" id="A0A8X6UG43"/>
<dbReference type="InterPro" id="IPR013087">
    <property type="entry name" value="Znf_C2H2_type"/>
</dbReference>
<dbReference type="Proteomes" id="UP000887013">
    <property type="component" value="Unassembled WGS sequence"/>
</dbReference>
<keyword evidence="4" id="KW-1185">Reference proteome</keyword>
<comment type="caution">
    <text evidence="3">The sequence shown here is derived from an EMBL/GenBank/DDBJ whole genome shotgun (WGS) entry which is preliminary data.</text>
</comment>
<accession>A0A8X6UG43</accession>
<dbReference type="SMART" id="SM00355">
    <property type="entry name" value="ZnF_C2H2"/>
    <property type="match status" value="2"/>
</dbReference>
<dbReference type="Pfam" id="PF00096">
    <property type="entry name" value="zf-C2H2"/>
    <property type="match status" value="1"/>
</dbReference>
<proteinExistence type="predicted"/>
<dbReference type="Gene3D" id="3.30.160.60">
    <property type="entry name" value="Classic Zinc Finger"/>
    <property type="match status" value="1"/>
</dbReference>
<organism evidence="3 4">
    <name type="scientific">Nephila pilipes</name>
    <name type="common">Giant wood spider</name>
    <name type="synonym">Nephila maculata</name>
    <dbReference type="NCBI Taxonomy" id="299642"/>
    <lineage>
        <taxon>Eukaryota</taxon>
        <taxon>Metazoa</taxon>
        <taxon>Ecdysozoa</taxon>
        <taxon>Arthropoda</taxon>
        <taxon>Chelicerata</taxon>
        <taxon>Arachnida</taxon>
        <taxon>Araneae</taxon>
        <taxon>Araneomorphae</taxon>
        <taxon>Entelegynae</taxon>
        <taxon>Araneoidea</taxon>
        <taxon>Nephilidae</taxon>
        <taxon>Nephila</taxon>
    </lineage>
</organism>
<evidence type="ECO:0000259" key="2">
    <source>
        <dbReference type="PROSITE" id="PS50157"/>
    </source>
</evidence>
<sequence>MDNTCFVCDKSFSTASNLQRHARPIHNAENKVSICRQIKCNVCSASMKTLLDHVESTHNTAVEKETKKFDTYEAFKIWKEVVEKQITVYVKNIKSKPNTMGGKQRTYIVIAVVFNKIKENYPSKIKVCEDIENQVYVEFTKTNLGHGTNLGRKQITREENEEIA</sequence>
<keyword evidence="1" id="KW-0863">Zinc-finger</keyword>
<reference evidence="3" key="1">
    <citation type="submission" date="2020-08" db="EMBL/GenBank/DDBJ databases">
        <title>Multicomponent nature underlies the extraordinary mechanical properties of spider dragline silk.</title>
        <authorList>
            <person name="Kono N."/>
            <person name="Nakamura H."/>
            <person name="Mori M."/>
            <person name="Yoshida Y."/>
            <person name="Ohtoshi R."/>
            <person name="Malay A.D."/>
            <person name="Moran D.A.P."/>
            <person name="Tomita M."/>
            <person name="Numata K."/>
            <person name="Arakawa K."/>
        </authorList>
    </citation>
    <scope>NUCLEOTIDE SEQUENCE</scope>
</reference>
<evidence type="ECO:0000313" key="4">
    <source>
        <dbReference type="Proteomes" id="UP000887013"/>
    </source>
</evidence>
<keyword evidence="1" id="KW-0862">Zinc</keyword>
<keyword evidence="1" id="KW-0479">Metal-binding</keyword>
<feature type="domain" description="C2H2-type" evidence="2">
    <location>
        <begin position="3"/>
        <end position="31"/>
    </location>
</feature>
<dbReference type="SUPFAM" id="SSF57667">
    <property type="entry name" value="beta-beta-alpha zinc fingers"/>
    <property type="match status" value="1"/>
</dbReference>
<gene>
    <name evidence="3" type="ORF">NPIL_353171</name>
</gene>
<dbReference type="PROSITE" id="PS00028">
    <property type="entry name" value="ZINC_FINGER_C2H2_1"/>
    <property type="match status" value="1"/>
</dbReference>
<dbReference type="InterPro" id="IPR052797">
    <property type="entry name" value="RegFact_GeneExpr_CellDeath"/>
</dbReference>
<dbReference type="GO" id="GO:0008270">
    <property type="term" value="F:zinc ion binding"/>
    <property type="evidence" value="ECO:0007669"/>
    <property type="project" value="UniProtKB-KW"/>
</dbReference>
<dbReference type="PANTHER" id="PTHR33936:SF24">
    <property type="entry name" value="C2H2-TYPE DOMAIN-CONTAINING PROTEIN"/>
    <property type="match status" value="1"/>
</dbReference>